<dbReference type="PANTHER" id="PTHR12415:SF0">
    <property type="entry name" value="TYROSYL-DNA PHOSPHODIESTERASE 1"/>
    <property type="match status" value="1"/>
</dbReference>
<dbReference type="FunFam" id="3.30.870.10:FF:000031">
    <property type="entry name" value="Tyrosyl-DNA phosphodiesterase 1"/>
    <property type="match status" value="1"/>
</dbReference>
<evidence type="ECO:0000256" key="2">
    <source>
        <dbReference type="ARBA" id="ARBA00010205"/>
    </source>
</evidence>
<dbReference type="Gene3D" id="2.60.200.20">
    <property type="match status" value="1"/>
</dbReference>
<evidence type="ECO:0000256" key="5">
    <source>
        <dbReference type="ARBA" id="ARBA00022801"/>
    </source>
</evidence>
<evidence type="ECO:0000313" key="12">
    <source>
        <dbReference type="EMBL" id="KAL2642241.1"/>
    </source>
</evidence>
<organism evidence="12 13">
    <name type="scientific">Riccia fluitans</name>
    <dbReference type="NCBI Taxonomy" id="41844"/>
    <lineage>
        <taxon>Eukaryota</taxon>
        <taxon>Viridiplantae</taxon>
        <taxon>Streptophyta</taxon>
        <taxon>Embryophyta</taxon>
        <taxon>Marchantiophyta</taxon>
        <taxon>Marchantiopsida</taxon>
        <taxon>Marchantiidae</taxon>
        <taxon>Marchantiales</taxon>
        <taxon>Ricciaceae</taxon>
        <taxon>Riccia</taxon>
    </lineage>
</organism>
<evidence type="ECO:0000256" key="10">
    <source>
        <dbReference type="PIRSR" id="PIRSR610347-2"/>
    </source>
</evidence>
<dbReference type="FunFam" id="3.30.870.10:FF:000028">
    <property type="entry name" value="Tyrosyl-DNA phosphodiesterase 1"/>
    <property type="match status" value="1"/>
</dbReference>
<dbReference type="AlphaFoldDB" id="A0ABD1Z3K1"/>
<comment type="similarity">
    <text evidence="2">Belongs to the tyrosyl-DNA phosphodiesterase family.</text>
</comment>
<comment type="caution">
    <text evidence="12">The sequence shown here is derived from an EMBL/GenBank/DDBJ whole genome shotgun (WGS) entry which is preliminary data.</text>
</comment>
<proteinExistence type="inferred from homology"/>
<dbReference type="CDD" id="cd22671">
    <property type="entry name" value="FHA_APTX-like"/>
    <property type="match status" value="1"/>
</dbReference>
<reference evidence="12 13" key="1">
    <citation type="submission" date="2024-09" db="EMBL/GenBank/DDBJ databases">
        <title>Chromosome-scale assembly of Riccia fluitans.</title>
        <authorList>
            <person name="Paukszto L."/>
            <person name="Sawicki J."/>
            <person name="Karawczyk K."/>
            <person name="Piernik-Szablinska J."/>
            <person name="Szczecinska M."/>
            <person name="Mazdziarz M."/>
        </authorList>
    </citation>
    <scope>NUCLEOTIDE SEQUENCE [LARGE SCALE GENOMIC DNA]</scope>
    <source>
        <strain evidence="12">Rf_01</strain>
        <tissue evidence="12">Aerial parts of the thallus</tissue>
    </source>
</reference>
<evidence type="ECO:0008006" key="14">
    <source>
        <dbReference type="Google" id="ProtNLM"/>
    </source>
</evidence>
<dbReference type="Pfam" id="PF06087">
    <property type="entry name" value="Tyr-DNA_phospho"/>
    <property type="match status" value="1"/>
</dbReference>
<evidence type="ECO:0000256" key="9">
    <source>
        <dbReference type="PIRSR" id="PIRSR610347-1"/>
    </source>
</evidence>
<gene>
    <name evidence="12" type="ORF">R1flu_009828</name>
</gene>
<keyword evidence="13" id="KW-1185">Reference proteome</keyword>
<evidence type="ECO:0000256" key="11">
    <source>
        <dbReference type="PIRSR" id="PIRSR610347-3"/>
    </source>
</evidence>
<sequence>MKAPIARLVALKDGDVDDSVPPLSVYEGLNTYGRNDCSLFSKHISREHVRIDAWPECKRFDVYVVGPNPVVVISKGKKERLGSQEWTSTQLSDIICFLPNEFPFRIDNMIPEINTDPASDVTTPIQVDEGKGKILVTADESGFTRKRRSQHLEDEAVARELQEEEDKKFAESLAQGSSTLRFSDTDRPDCKLQKTDTASNSSASTFHLLRTIGLPRSANNGCVRIDDVIEGDLLFVVLSNYMVDLSWLLPACPVLYKVPVVMIHGESGRSFEELNSNKPSNWFLHKPPLPLSYGTHHSKAMLLVYSTGVRVVVHTANLVAGDWNYKTQGLWMQDFPFKGACKPRGFRTNTGGLKTESEFETELVDYLRHLHWKGCTVEFPGTGETRVDAGFFKLFDYSTATVRLVASVPGYHSGTNLLKYGHMKLRSVLAELEFDEEFESSPLVFQFSSLGSLDEKWISELKKSMSAGRSSTKKPLGEGSVLFVWPTVEDIRCSLEGYAAGGSVPSPEKNIKPFLSKYWAKWRSDHVGRCRAMPHIKTYARYKGQSLAWVLLTSSNLSKAAWGALQKNGTQLMIRSYELGVLFLPSYVLNASGNTFSCTGKPYSSVKGGSSRESLESRAKLVSLLWDDGRNVSESVIRLPVPYSLPPPRYEEGDVPWAWDREYTKPDVYGQVRL</sequence>
<name>A0ABD1Z3K1_9MARC</name>
<dbReference type="InterPro" id="IPR010347">
    <property type="entry name" value="Tdp1"/>
</dbReference>
<feature type="binding site" evidence="10">
    <location>
        <position position="299"/>
    </location>
    <ligand>
        <name>substrate</name>
    </ligand>
</feature>
<keyword evidence="4" id="KW-0227">DNA damage</keyword>
<keyword evidence="5" id="KW-0378">Hydrolase</keyword>
<evidence type="ECO:0000256" key="7">
    <source>
        <dbReference type="ARBA" id="ARBA00023204"/>
    </source>
</evidence>
<evidence type="ECO:0000256" key="1">
    <source>
        <dbReference type="ARBA" id="ARBA00004123"/>
    </source>
</evidence>
<dbReference type="Gene3D" id="3.30.870.10">
    <property type="entry name" value="Endonuclease Chain A"/>
    <property type="match status" value="2"/>
</dbReference>
<keyword evidence="8" id="KW-0539">Nucleus</keyword>
<dbReference type="PANTHER" id="PTHR12415">
    <property type="entry name" value="TYROSYL-DNA PHOSPHODIESTERASE 1"/>
    <property type="match status" value="1"/>
</dbReference>
<feature type="binding site" evidence="10">
    <location>
        <position position="537"/>
    </location>
    <ligand>
        <name>substrate</name>
    </ligand>
</feature>
<dbReference type="GO" id="GO:0006281">
    <property type="term" value="P:DNA repair"/>
    <property type="evidence" value="ECO:0007669"/>
    <property type="project" value="UniProtKB-KW"/>
</dbReference>
<feature type="active site" description="Nucleophile" evidence="9">
    <location>
        <position position="297"/>
    </location>
</feature>
<feature type="active site" description="Proton donor/acceptor" evidence="9">
    <location>
        <position position="535"/>
    </location>
</feature>
<comment type="subcellular location">
    <subcellularLocation>
        <location evidence="1">Nucleus</location>
    </subcellularLocation>
</comment>
<feature type="site" description="Interaction with DNA" evidence="11">
    <location>
        <position position="558"/>
    </location>
</feature>
<evidence type="ECO:0000256" key="4">
    <source>
        <dbReference type="ARBA" id="ARBA00022763"/>
    </source>
</evidence>
<dbReference type="EMBL" id="JBHFFA010000002">
    <property type="protein sequence ID" value="KAL2642241.1"/>
    <property type="molecule type" value="Genomic_DNA"/>
</dbReference>
<evidence type="ECO:0000256" key="8">
    <source>
        <dbReference type="ARBA" id="ARBA00023242"/>
    </source>
</evidence>
<evidence type="ECO:0000256" key="3">
    <source>
        <dbReference type="ARBA" id="ARBA00022722"/>
    </source>
</evidence>
<accession>A0ABD1Z3K1</accession>
<dbReference type="GO" id="GO:0004527">
    <property type="term" value="F:exonuclease activity"/>
    <property type="evidence" value="ECO:0007669"/>
    <property type="project" value="UniProtKB-KW"/>
</dbReference>
<dbReference type="CDD" id="cd09122">
    <property type="entry name" value="PLDc_Tdp1_1"/>
    <property type="match status" value="1"/>
</dbReference>
<keyword evidence="6" id="KW-0269">Exonuclease</keyword>
<keyword evidence="7" id="KW-0234">DNA repair</keyword>
<protein>
    <recommendedName>
        <fullName evidence="14">Tyrosyl-DNA phosphodiesterase 1</fullName>
    </recommendedName>
</protein>
<evidence type="ECO:0000313" key="13">
    <source>
        <dbReference type="Proteomes" id="UP001605036"/>
    </source>
</evidence>
<keyword evidence="3" id="KW-0540">Nuclease</keyword>
<dbReference type="GO" id="GO:0005634">
    <property type="term" value="C:nucleus"/>
    <property type="evidence" value="ECO:0007669"/>
    <property type="project" value="UniProtKB-SubCell"/>
</dbReference>
<evidence type="ECO:0000256" key="6">
    <source>
        <dbReference type="ARBA" id="ARBA00022839"/>
    </source>
</evidence>
<dbReference type="Proteomes" id="UP001605036">
    <property type="component" value="Unassembled WGS sequence"/>
</dbReference>
<dbReference type="SUPFAM" id="SSF56024">
    <property type="entry name" value="Phospholipase D/nuclease"/>
    <property type="match status" value="2"/>
</dbReference>